<keyword evidence="2" id="KW-1185">Reference proteome</keyword>
<name>A0AAN9BM37_9CAEN</name>
<evidence type="ECO:0000313" key="2">
    <source>
        <dbReference type="Proteomes" id="UP001374579"/>
    </source>
</evidence>
<accession>A0AAN9BM37</accession>
<dbReference type="SUPFAM" id="SSF55770">
    <property type="entry name" value="Profilin (actin-binding protein)"/>
    <property type="match status" value="1"/>
</dbReference>
<evidence type="ECO:0000313" key="1">
    <source>
        <dbReference type="EMBL" id="KAK7105820.1"/>
    </source>
</evidence>
<dbReference type="Gene3D" id="3.30.450.30">
    <property type="entry name" value="Dynein light chain 2a, cytoplasmic"/>
    <property type="match status" value="1"/>
</dbReference>
<comment type="caution">
    <text evidence="1">The sequence shown here is derived from an EMBL/GenBank/DDBJ whole genome shotgun (WGS) entry which is preliminary data.</text>
</comment>
<sequence>MKLLQLICRKDKHDDEDSKRDMDKAPRFIPTSQSPLDLVLLLDKVNQRLKVKEAVILDLHGNVLHATPSWPLLLDDGHKMAKVLSVAPTPGLWKVFIFGQDFHCFHCDSDQTVLGTSATKVMAAHMTRKHIVVGLASERDPGSCLYEMKLVWSELEARGL</sequence>
<dbReference type="EMBL" id="JBAMIC010000007">
    <property type="protein sequence ID" value="KAK7105820.1"/>
    <property type="molecule type" value="Genomic_DNA"/>
</dbReference>
<dbReference type="AlphaFoldDB" id="A0AAN9BM37"/>
<gene>
    <name evidence="1" type="ORF">V1264_017152</name>
</gene>
<dbReference type="InterPro" id="IPR036140">
    <property type="entry name" value="PFN_sf"/>
</dbReference>
<reference evidence="1 2" key="1">
    <citation type="submission" date="2024-02" db="EMBL/GenBank/DDBJ databases">
        <title>Chromosome-scale genome assembly of the rough periwinkle Littorina saxatilis.</title>
        <authorList>
            <person name="De Jode A."/>
            <person name="Faria R."/>
            <person name="Formenti G."/>
            <person name="Sims Y."/>
            <person name="Smith T.P."/>
            <person name="Tracey A."/>
            <person name="Wood J.M.D."/>
            <person name="Zagrodzka Z.B."/>
            <person name="Johannesson K."/>
            <person name="Butlin R.K."/>
            <person name="Leder E.H."/>
        </authorList>
    </citation>
    <scope>NUCLEOTIDE SEQUENCE [LARGE SCALE GENOMIC DNA]</scope>
    <source>
        <strain evidence="1">Snail1</strain>
        <tissue evidence="1">Muscle</tissue>
    </source>
</reference>
<dbReference type="Proteomes" id="UP001374579">
    <property type="component" value="Unassembled WGS sequence"/>
</dbReference>
<protein>
    <submittedName>
        <fullName evidence="1">Uncharacterized protein</fullName>
    </submittedName>
</protein>
<proteinExistence type="predicted"/>
<organism evidence="1 2">
    <name type="scientific">Littorina saxatilis</name>
    <dbReference type="NCBI Taxonomy" id="31220"/>
    <lineage>
        <taxon>Eukaryota</taxon>
        <taxon>Metazoa</taxon>
        <taxon>Spiralia</taxon>
        <taxon>Lophotrochozoa</taxon>
        <taxon>Mollusca</taxon>
        <taxon>Gastropoda</taxon>
        <taxon>Caenogastropoda</taxon>
        <taxon>Littorinimorpha</taxon>
        <taxon>Littorinoidea</taxon>
        <taxon>Littorinidae</taxon>
        <taxon>Littorina</taxon>
    </lineage>
</organism>